<evidence type="ECO:0000256" key="3">
    <source>
        <dbReference type="ARBA" id="ARBA00022833"/>
    </source>
</evidence>
<feature type="domain" description="FLYWCH-type" evidence="6">
    <location>
        <begin position="8"/>
        <end position="65"/>
    </location>
</feature>
<dbReference type="EMBL" id="QKKF02002176">
    <property type="protein sequence ID" value="RZF48512.1"/>
    <property type="molecule type" value="Genomic_DNA"/>
</dbReference>
<evidence type="ECO:0000313" key="7">
    <source>
        <dbReference type="EMBL" id="RZF48512.1"/>
    </source>
</evidence>
<dbReference type="Proteomes" id="UP000291343">
    <property type="component" value="Unassembled WGS sequence"/>
</dbReference>
<protein>
    <recommendedName>
        <fullName evidence="6">FLYWCH-type domain-containing protein</fullName>
    </recommendedName>
</protein>
<dbReference type="AlphaFoldDB" id="A0A482XR97"/>
<keyword evidence="2" id="KW-0863">Zinc-finger</keyword>
<dbReference type="InterPro" id="IPR007588">
    <property type="entry name" value="Znf_FLYWCH"/>
</dbReference>
<dbReference type="GO" id="GO:0008270">
    <property type="term" value="F:zinc ion binding"/>
    <property type="evidence" value="ECO:0007669"/>
    <property type="project" value="UniProtKB-KW"/>
</dbReference>
<accession>A0A482XR97</accession>
<name>A0A482XR97_LAOST</name>
<evidence type="ECO:0000256" key="4">
    <source>
        <dbReference type="SAM" id="Coils"/>
    </source>
</evidence>
<evidence type="ECO:0000313" key="8">
    <source>
        <dbReference type="Proteomes" id="UP000291343"/>
    </source>
</evidence>
<feature type="compositionally biased region" description="Basic residues" evidence="5">
    <location>
        <begin position="281"/>
        <end position="294"/>
    </location>
</feature>
<reference evidence="7 8" key="1">
    <citation type="journal article" date="2017" name="Gigascience">
        <title>Genome sequence of the small brown planthopper, Laodelphax striatellus.</title>
        <authorList>
            <person name="Zhu J."/>
            <person name="Jiang F."/>
            <person name="Wang X."/>
            <person name="Yang P."/>
            <person name="Bao Y."/>
            <person name="Zhao W."/>
            <person name="Wang W."/>
            <person name="Lu H."/>
            <person name="Wang Q."/>
            <person name="Cui N."/>
            <person name="Li J."/>
            <person name="Chen X."/>
            <person name="Luo L."/>
            <person name="Yu J."/>
            <person name="Kang L."/>
            <person name="Cui F."/>
        </authorList>
    </citation>
    <scope>NUCLEOTIDE SEQUENCE [LARGE SCALE GENOMIC DNA]</scope>
    <source>
        <strain evidence="7">Lst14</strain>
    </source>
</reference>
<evidence type="ECO:0000256" key="5">
    <source>
        <dbReference type="SAM" id="MobiDB-lite"/>
    </source>
</evidence>
<organism evidence="7 8">
    <name type="scientific">Laodelphax striatellus</name>
    <name type="common">Small brown planthopper</name>
    <name type="synonym">Delphax striatella</name>
    <dbReference type="NCBI Taxonomy" id="195883"/>
    <lineage>
        <taxon>Eukaryota</taxon>
        <taxon>Metazoa</taxon>
        <taxon>Ecdysozoa</taxon>
        <taxon>Arthropoda</taxon>
        <taxon>Hexapoda</taxon>
        <taxon>Insecta</taxon>
        <taxon>Pterygota</taxon>
        <taxon>Neoptera</taxon>
        <taxon>Paraneoptera</taxon>
        <taxon>Hemiptera</taxon>
        <taxon>Auchenorrhyncha</taxon>
        <taxon>Fulgoroidea</taxon>
        <taxon>Delphacidae</taxon>
        <taxon>Criomorphinae</taxon>
        <taxon>Laodelphax</taxon>
    </lineage>
</organism>
<sequence length="406" mass="45551">MSVIEIFETKRRNTALRVNGFEYRRHRPLTNGNLSWRCLKVSCSATLKTDSEMTKIIERAGSHNHKSQNTVLSDDNANSPVSCNVSLDEDTTTTPLKMSSLELRDEGVITPQNTALSDNNANSPISFDVSLVVDTTDTTSKMPSLGLRDMGVNTPTIRTIRPNDETQSIREVELLQQRDDLIAYSRDLNNEIDQLKAVTQSQSDELNEMIRALQDENRVLSERVALMSTSIEALEADNQTLRNEKIVDANEIDKWRASHDELFIKLTTFSNDRSESSGPKSGRRKDNKSPRMRPKLPDNRCEALDVAAVECESDSLPPNITVHHYADSQGRNVAREFMKKCNLNFTSFVKPGAKFRDVVPDRLADFGSKDVLVGIQAGSNDVSKNEAKDVLTALRRSLRIYTELMS</sequence>
<keyword evidence="1" id="KW-0479">Metal-binding</keyword>
<comment type="caution">
    <text evidence="7">The sequence shown here is derived from an EMBL/GenBank/DDBJ whole genome shotgun (WGS) entry which is preliminary data.</text>
</comment>
<dbReference type="Pfam" id="PF04500">
    <property type="entry name" value="FLYWCH"/>
    <property type="match status" value="1"/>
</dbReference>
<gene>
    <name evidence="7" type="ORF">LSTR_LSTR011070</name>
</gene>
<evidence type="ECO:0000256" key="1">
    <source>
        <dbReference type="ARBA" id="ARBA00022723"/>
    </source>
</evidence>
<proteinExistence type="predicted"/>
<evidence type="ECO:0000256" key="2">
    <source>
        <dbReference type="ARBA" id="ARBA00022771"/>
    </source>
</evidence>
<dbReference type="Gene3D" id="2.20.25.240">
    <property type="match status" value="1"/>
</dbReference>
<feature type="coiled-coil region" evidence="4">
    <location>
        <begin position="185"/>
        <end position="251"/>
    </location>
</feature>
<keyword evidence="4" id="KW-0175">Coiled coil</keyword>
<dbReference type="OrthoDB" id="6616947at2759"/>
<evidence type="ECO:0000259" key="6">
    <source>
        <dbReference type="Pfam" id="PF04500"/>
    </source>
</evidence>
<keyword evidence="8" id="KW-1185">Reference proteome</keyword>
<dbReference type="InParanoid" id="A0A482XR97"/>
<feature type="region of interest" description="Disordered" evidence="5">
    <location>
        <begin position="271"/>
        <end position="298"/>
    </location>
</feature>
<keyword evidence="3" id="KW-0862">Zinc</keyword>
<dbReference type="SMR" id="A0A482XR97"/>